<keyword evidence="7" id="KW-0805">Transcription regulation</keyword>
<dbReference type="PROSITE" id="PS51320">
    <property type="entry name" value="TIFY"/>
    <property type="match status" value="1"/>
</dbReference>
<dbReference type="CDD" id="cd00202">
    <property type="entry name" value="ZnF_GATA"/>
    <property type="match status" value="1"/>
</dbReference>
<dbReference type="SUPFAM" id="SSF57716">
    <property type="entry name" value="Glucocorticoid receptor-like (DNA-binding domain)"/>
    <property type="match status" value="1"/>
</dbReference>
<dbReference type="SMART" id="SM00401">
    <property type="entry name" value="ZnF_GATA"/>
    <property type="match status" value="1"/>
</dbReference>
<feature type="compositionally biased region" description="Acidic residues" evidence="14">
    <location>
        <begin position="17"/>
        <end position="50"/>
    </location>
</feature>
<keyword evidence="4" id="KW-0479">Metal-binding</keyword>
<dbReference type="InterPro" id="IPR010402">
    <property type="entry name" value="CCT_domain"/>
</dbReference>
<evidence type="ECO:0000256" key="1">
    <source>
        <dbReference type="ARBA" id="ARBA00002206"/>
    </source>
</evidence>
<dbReference type="SMART" id="SM00979">
    <property type="entry name" value="TIFY"/>
    <property type="match status" value="1"/>
</dbReference>
<feature type="region of interest" description="Disordered" evidence="14">
    <location>
        <begin position="202"/>
        <end position="245"/>
    </location>
</feature>
<organism evidence="18 19">
    <name type="scientific">Coptis chinensis</name>
    <dbReference type="NCBI Taxonomy" id="261450"/>
    <lineage>
        <taxon>Eukaryota</taxon>
        <taxon>Viridiplantae</taxon>
        <taxon>Streptophyta</taxon>
        <taxon>Embryophyta</taxon>
        <taxon>Tracheophyta</taxon>
        <taxon>Spermatophyta</taxon>
        <taxon>Magnoliopsida</taxon>
        <taxon>Ranunculales</taxon>
        <taxon>Ranunculaceae</taxon>
        <taxon>Coptidoideae</taxon>
        <taxon>Coptis</taxon>
    </lineage>
</organism>
<comment type="function">
    <text evidence="1">Transcriptional activator that specifically binds 5'-GATA-3' or 5'-GAT-3' motifs within gene promoters.</text>
</comment>
<dbReference type="OrthoDB" id="2162994at2759"/>
<evidence type="ECO:0000256" key="2">
    <source>
        <dbReference type="ARBA" id="ARBA00004123"/>
    </source>
</evidence>
<evidence type="ECO:0000256" key="6">
    <source>
        <dbReference type="ARBA" id="ARBA00022833"/>
    </source>
</evidence>
<dbReference type="InterPro" id="IPR013088">
    <property type="entry name" value="Znf_NHR/GATA"/>
</dbReference>
<keyword evidence="6" id="KW-0862">Zinc</keyword>
<dbReference type="GO" id="GO:0008270">
    <property type="term" value="F:zinc ion binding"/>
    <property type="evidence" value="ECO:0007669"/>
    <property type="project" value="UniProtKB-KW"/>
</dbReference>
<evidence type="ECO:0000256" key="7">
    <source>
        <dbReference type="ARBA" id="ARBA00023015"/>
    </source>
</evidence>
<dbReference type="Gene3D" id="3.30.50.10">
    <property type="entry name" value="Erythroid Transcription Factor GATA-1, subunit A"/>
    <property type="match status" value="1"/>
</dbReference>
<dbReference type="PANTHER" id="PTHR46125">
    <property type="entry name" value="GATA TRANSCRIPTION FACTOR 28"/>
    <property type="match status" value="1"/>
</dbReference>
<protein>
    <submittedName>
        <fullName evidence="18">Uncharacterized protein</fullName>
    </submittedName>
</protein>
<dbReference type="PANTHER" id="PTHR46125:SF7">
    <property type="entry name" value="GATA TRANSCRIPTION FACTOR 19-LIKE ISOFORM X1"/>
    <property type="match status" value="1"/>
</dbReference>
<sequence>MASMNPKPIQARPPFNDYEDDYEDSDDEEEEDDDENEGGDEDMDDVEDDGAQGITTSANHHHHSNNNRGEHSNSNNNNSTVALRPRTSELTLSFEGEVYVFHAVTPEKVQAVLLLLGGPEIPTGVPSVDVAYHQNNRPTGDTPRRSNVSRRVASLVRFREKRKERCFEKKIRYTCRKEVALRQHRKKGQFVSVKQSYKEGLSAASSWDPSQGTFKDDSTRPETSLRKCQHCGTNENSTPAMRRGPAGPRTLCNACGLMWANKGTLRDLTKSGRSVPVNQNEQEIKTLTMGTEISSADPDEQGSPEDLKPLTSETVNHCHGRDEQETRRDHTRPLPMRMENLTTNTEEQATLFDTAVVSAAKIETSANLDKQRY</sequence>
<name>A0A835HM15_9MAGN</name>
<dbReference type="PROSITE" id="PS00344">
    <property type="entry name" value="GATA_ZN_FINGER_1"/>
    <property type="match status" value="1"/>
</dbReference>
<dbReference type="Proteomes" id="UP000631114">
    <property type="component" value="Unassembled WGS sequence"/>
</dbReference>
<feature type="domain" description="Tify" evidence="17">
    <location>
        <begin position="83"/>
        <end position="118"/>
    </location>
</feature>
<keyword evidence="8" id="KW-0238">DNA-binding</keyword>
<feature type="domain" description="GATA-type" evidence="15">
    <location>
        <begin position="222"/>
        <end position="281"/>
    </location>
</feature>
<dbReference type="Pfam" id="PF06203">
    <property type="entry name" value="CCT"/>
    <property type="match status" value="1"/>
</dbReference>
<evidence type="ECO:0000256" key="3">
    <source>
        <dbReference type="ARBA" id="ARBA00007722"/>
    </source>
</evidence>
<dbReference type="EMBL" id="JADFTS010000006">
    <property type="protein sequence ID" value="KAF9603320.1"/>
    <property type="molecule type" value="Genomic_DNA"/>
</dbReference>
<dbReference type="GO" id="GO:0006355">
    <property type="term" value="P:regulation of DNA-templated transcription"/>
    <property type="evidence" value="ECO:0007669"/>
    <property type="project" value="InterPro"/>
</dbReference>
<keyword evidence="5 12" id="KW-0863">Zinc-finger</keyword>
<comment type="similarity">
    <text evidence="3">Belongs to the type IV zinc-finger family. Class C subfamily.</text>
</comment>
<keyword evidence="9" id="KW-0010">Activator</keyword>
<evidence type="ECO:0000256" key="10">
    <source>
        <dbReference type="ARBA" id="ARBA00023163"/>
    </source>
</evidence>
<evidence type="ECO:0000256" key="14">
    <source>
        <dbReference type="SAM" id="MobiDB-lite"/>
    </source>
</evidence>
<dbReference type="Pfam" id="PF06200">
    <property type="entry name" value="tify"/>
    <property type="match status" value="1"/>
</dbReference>
<dbReference type="AlphaFoldDB" id="A0A835HM15"/>
<feature type="compositionally biased region" description="Polar residues" evidence="14">
    <location>
        <begin position="203"/>
        <end position="213"/>
    </location>
</feature>
<dbReference type="Pfam" id="PF00320">
    <property type="entry name" value="GATA"/>
    <property type="match status" value="1"/>
</dbReference>
<keyword evidence="19" id="KW-1185">Reference proteome</keyword>
<dbReference type="PROSITE" id="PS50114">
    <property type="entry name" value="GATA_ZN_FINGER_2"/>
    <property type="match status" value="1"/>
</dbReference>
<reference evidence="18 19" key="1">
    <citation type="submission" date="2020-10" db="EMBL/GenBank/DDBJ databases">
        <title>The Coptis chinensis genome and diversification of protoberbering-type alkaloids.</title>
        <authorList>
            <person name="Wang B."/>
            <person name="Shu S."/>
            <person name="Song C."/>
            <person name="Liu Y."/>
        </authorList>
    </citation>
    <scope>NUCLEOTIDE SEQUENCE [LARGE SCALE GENOMIC DNA]</scope>
    <source>
        <strain evidence="18">HL-2020</strain>
        <tissue evidence="18">Leaf</tissue>
    </source>
</reference>
<proteinExistence type="inferred from homology"/>
<comment type="caution">
    <text evidence="18">The sequence shown here is derived from an EMBL/GenBank/DDBJ whole genome shotgun (WGS) entry which is preliminary data.</text>
</comment>
<keyword evidence="11 13" id="KW-0539">Nucleus</keyword>
<evidence type="ECO:0000313" key="18">
    <source>
        <dbReference type="EMBL" id="KAF9603320.1"/>
    </source>
</evidence>
<gene>
    <name evidence="18" type="ORF">IFM89_034669</name>
</gene>
<evidence type="ECO:0000256" key="8">
    <source>
        <dbReference type="ARBA" id="ARBA00023125"/>
    </source>
</evidence>
<evidence type="ECO:0000256" key="11">
    <source>
        <dbReference type="ARBA" id="ARBA00023242"/>
    </source>
</evidence>
<evidence type="ECO:0000259" key="16">
    <source>
        <dbReference type="PROSITE" id="PS51017"/>
    </source>
</evidence>
<feature type="compositionally biased region" description="Basic and acidic residues" evidence="14">
    <location>
        <begin position="214"/>
        <end position="225"/>
    </location>
</feature>
<dbReference type="GO" id="GO:0005634">
    <property type="term" value="C:nucleus"/>
    <property type="evidence" value="ECO:0007669"/>
    <property type="project" value="UniProtKB-SubCell"/>
</dbReference>
<comment type="subcellular location">
    <subcellularLocation>
        <location evidence="2 13">Nucleus</location>
    </subcellularLocation>
</comment>
<evidence type="ECO:0000256" key="12">
    <source>
        <dbReference type="PROSITE-ProRule" id="PRU00094"/>
    </source>
</evidence>
<accession>A0A835HM15</accession>
<dbReference type="PROSITE" id="PS51017">
    <property type="entry name" value="CCT"/>
    <property type="match status" value="1"/>
</dbReference>
<keyword evidence="10" id="KW-0804">Transcription</keyword>
<dbReference type="InterPro" id="IPR010399">
    <property type="entry name" value="Tify_dom"/>
</dbReference>
<feature type="domain" description="CCT" evidence="16">
    <location>
        <begin position="151"/>
        <end position="193"/>
    </location>
</feature>
<feature type="region of interest" description="Disordered" evidence="14">
    <location>
        <begin position="288"/>
        <end position="335"/>
    </location>
</feature>
<evidence type="ECO:0000256" key="9">
    <source>
        <dbReference type="ARBA" id="ARBA00023159"/>
    </source>
</evidence>
<evidence type="ECO:0000256" key="13">
    <source>
        <dbReference type="PROSITE-ProRule" id="PRU00357"/>
    </source>
</evidence>
<dbReference type="InterPro" id="IPR000679">
    <property type="entry name" value="Znf_GATA"/>
</dbReference>
<dbReference type="InterPro" id="IPR045280">
    <property type="entry name" value="TIFY-like"/>
</dbReference>
<feature type="region of interest" description="Disordered" evidence="14">
    <location>
        <begin position="1"/>
        <end position="81"/>
    </location>
</feature>
<evidence type="ECO:0000256" key="4">
    <source>
        <dbReference type="ARBA" id="ARBA00022723"/>
    </source>
</evidence>
<evidence type="ECO:0000256" key="5">
    <source>
        <dbReference type="ARBA" id="ARBA00022771"/>
    </source>
</evidence>
<evidence type="ECO:0000259" key="15">
    <source>
        <dbReference type="PROSITE" id="PS50114"/>
    </source>
</evidence>
<dbReference type="GO" id="GO:0043565">
    <property type="term" value="F:sequence-specific DNA binding"/>
    <property type="evidence" value="ECO:0007669"/>
    <property type="project" value="InterPro"/>
</dbReference>
<evidence type="ECO:0000259" key="17">
    <source>
        <dbReference type="PROSITE" id="PS51320"/>
    </source>
</evidence>
<evidence type="ECO:0000313" key="19">
    <source>
        <dbReference type="Proteomes" id="UP000631114"/>
    </source>
</evidence>
<feature type="compositionally biased region" description="Basic and acidic residues" evidence="14">
    <location>
        <begin position="319"/>
        <end position="332"/>
    </location>
</feature>